<comment type="cofactor">
    <cofactor evidence="1 8">
        <name>FAD</name>
        <dbReference type="ChEBI" id="CHEBI:57692"/>
    </cofactor>
</comment>
<evidence type="ECO:0000256" key="1">
    <source>
        <dbReference type="ARBA" id="ARBA00001974"/>
    </source>
</evidence>
<feature type="domain" description="Glucose-methanol-choline oxidoreductase N-terminal" evidence="11">
    <location>
        <begin position="285"/>
        <end position="299"/>
    </location>
</feature>
<dbReference type="Gene3D" id="3.50.50.60">
    <property type="entry name" value="FAD/NAD(P)-binding domain"/>
    <property type="match status" value="1"/>
</dbReference>
<keyword evidence="5 8" id="KW-0274">FAD</keyword>
<evidence type="ECO:0000313" key="13">
    <source>
        <dbReference type="Proteomes" id="UP000218811"/>
    </source>
</evidence>
<name>A0A2H3JE97_WOLCO</name>
<dbReference type="PROSITE" id="PS00624">
    <property type="entry name" value="GMC_OXRED_2"/>
    <property type="match status" value="1"/>
</dbReference>
<evidence type="ECO:0000259" key="10">
    <source>
        <dbReference type="PROSITE" id="PS00623"/>
    </source>
</evidence>
<proteinExistence type="inferred from homology"/>
<dbReference type="SUPFAM" id="SSF54373">
    <property type="entry name" value="FAD-linked reductases, C-terminal domain"/>
    <property type="match status" value="1"/>
</dbReference>
<feature type="active site" description="Proton donor" evidence="7">
    <location>
        <position position="537"/>
    </location>
</feature>
<dbReference type="Gene3D" id="3.30.560.10">
    <property type="entry name" value="Glucose Oxidase, domain 3"/>
    <property type="match status" value="1"/>
</dbReference>
<dbReference type="OrthoDB" id="269227at2759"/>
<gene>
    <name evidence="12" type="ORF">WOLCODRAFT_28904</name>
</gene>
<reference evidence="12 13" key="1">
    <citation type="journal article" date="2012" name="Science">
        <title>The Paleozoic origin of enzymatic lignin decomposition reconstructed from 31 fungal genomes.</title>
        <authorList>
            <person name="Floudas D."/>
            <person name="Binder M."/>
            <person name="Riley R."/>
            <person name="Barry K."/>
            <person name="Blanchette R.A."/>
            <person name="Henrissat B."/>
            <person name="Martinez A.T."/>
            <person name="Otillar R."/>
            <person name="Spatafora J.W."/>
            <person name="Yadav J.S."/>
            <person name="Aerts A."/>
            <person name="Benoit I."/>
            <person name="Boyd A."/>
            <person name="Carlson A."/>
            <person name="Copeland A."/>
            <person name="Coutinho P.M."/>
            <person name="de Vries R.P."/>
            <person name="Ferreira P."/>
            <person name="Findley K."/>
            <person name="Foster B."/>
            <person name="Gaskell J."/>
            <person name="Glotzer D."/>
            <person name="Gorecki P."/>
            <person name="Heitman J."/>
            <person name="Hesse C."/>
            <person name="Hori C."/>
            <person name="Igarashi K."/>
            <person name="Jurgens J.A."/>
            <person name="Kallen N."/>
            <person name="Kersten P."/>
            <person name="Kohler A."/>
            <person name="Kuees U."/>
            <person name="Kumar T.K.A."/>
            <person name="Kuo A."/>
            <person name="LaButti K."/>
            <person name="Larrondo L.F."/>
            <person name="Lindquist E."/>
            <person name="Ling A."/>
            <person name="Lombard V."/>
            <person name="Lucas S."/>
            <person name="Lundell T."/>
            <person name="Martin R."/>
            <person name="McLaughlin D.J."/>
            <person name="Morgenstern I."/>
            <person name="Morin E."/>
            <person name="Murat C."/>
            <person name="Nagy L.G."/>
            <person name="Nolan M."/>
            <person name="Ohm R.A."/>
            <person name="Patyshakuliyeva A."/>
            <person name="Rokas A."/>
            <person name="Ruiz-Duenas F.J."/>
            <person name="Sabat G."/>
            <person name="Salamov A."/>
            <person name="Samejima M."/>
            <person name="Schmutz J."/>
            <person name="Slot J.C."/>
            <person name="St John F."/>
            <person name="Stenlid J."/>
            <person name="Sun H."/>
            <person name="Sun S."/>
            <person name="Syed K."/>
            <person name="Tsang A."/>
            <person name="Wiebenga A."/>
            <person name="Young D."/>
            <person name="Pisabarro A."/>
            <person name="Eastwood D.C."/>
            <person name="Martin F."/>
            <person name="Cullen D."/>
            <person name="Grigoriev I.V."/>
            <person name="Hibbett D.S."/>
        </authorList>
    </citation>
    <scope>NUCLEOTIDE SEQUENCE [LARGE SCALE GENOMIC DNA]</scope>
    <source>
        <strain evidence="12 13">MD-104</strain>
    </source>
</reference>
<dbReference type="OMA" id="STTWHAC"/>
<keyword evidence="6" id="KW-0560">Oxidoreductase</keyword>
<accession>A0A2H3JE97</accession>
<comment type="similarity">
    <text evidence="2 9">Belongs to the GMC oxidoreductase family.</text>
</comment>
<dbReference type="Pfam" id="PF05199">
    <property type="entry name" value="GMC_oxred_C"/>
    <property type="match status" value="1"/>
</dbReference>
<feature type="domain" description="Glucose-methanol-choline oxidoreductase N-terminal" evidence="10">
    <location>
        <begin position="95"/>
        <end position="118"/>
    </location>
</feature>
<evidence type="ECO:0000256" key="6">
    <source>
        <dbReference type="ARBA" id="ARBA00023002"/>
    </source>
</evidence>
<dbReference type="AlphaFoldDB" id="A0A2H3JE97"/>
<feature type="active site" description="Proton acceptor" evidence="7">
    <location>
        <position position="580"/>
    </location>
</feature>
<keyword evidence="13" id="KW-1185">Reference proteome</keyword>
<dbReference type="PANTHER" id="PTHR11552">
    <property type="entry name" value="GLUCOSE-METHANOL-CHOLINE GMC OXIDOREDUCTASE"/>
    <property type="match status" value="1"/>
</dbReference>
<evidence type="ECO:0000256" key="2">
    <source>
        <dbReference type="ARBA" id="ARBA00010790"/>
    </source>
</evidence>
<dbReference type="InterPro" id="IPR000172">
    <property type="entry name" value="GMC_OxRdtase_N"/>
</dbReference>
<evidence type="ECO:0000313" key="12">
    <source>
        <dbReference type="EMBL" id="PCH37059.1"/>
    </source>
</evidence>
<evidence type="ECO:0000259" key="11">
    <source>
        <dbReference type="PROSITE" id="PS00624"/>
    </source>
</evidence>
<dbReference type="GO" id="GO:0016614">
    <property type="term" value="F:oxidoreductase activity, acting on CH-OH group of donors"/>
    <property type="evidence" value="ECO:0007669"/>
    <property type="project" value="InterPro"/>
</dbReference>
<evidence type="ECO:0000256" key="8">
    <source>
        <dbReference type="PIRSR" id="PIRSR000137-2"/>
    </source>
</evidence>
<keyword evidence="4" id="KW-0732">Signal</keyword>
<sequence length="602" mass="66122">MSKQGIVSIEEFAGRSFDFVIIGGGTAGLALANRLSENTDITVAVLEAGKAHLNDSSIAKPDGWTQQFMRPEYDWRFSTVPQAHANDGTYMWNRGKGLGGTSAINFLLWNRPQREDIDAFERLGNPGWNYNQFANVAERTERFVPPMEEAPNELKALYNTSSLGLDGAIPISFSSTGSGAEVAFQKTLEKQGIRIIQDSMRGETVGTWKSISSIDAYNGTRSSSLTAYLMPIIDRPNLRVLTEAYVTKILSSIADGLVVATGVEFEYGGVVYQVNATKEVILSAGTIKSPQILELSGIGDRRILEPLGIPVQRHLPAVGTNVQDHICQPRLTFEIRENLGVISSNMLRNPDVQASWAKAYQDINGTPSLVVTSLTFLPFETVSDNAASLIEKQAERIAQNVTKYPPGLKEQYEIQLELLRNSKVPDVEIIVWPFSFSPNAKDKPYIALSASISHPFSRGTIHITSRDPKVSPAIDPHYLEEPIDLEILVEAVKFSRRIAKLEPFRDLIVKEDIPGESVITDEQLISHVRGNLSSTWHASSSLSMLPEDKGGVVDPTLKVYGTKNIRVADLSVVPLLVAAHTQAIVYEIAERAAETIKAEHGL</sequence>
<evidence type="ECO:0000256" key="5">
    <source>
        <dbReference type="ARBA" id="ARBA00022827"/>
    </source>
</evidence>
<feature type="binding site" evidence="8">
    <location>
        <position position="101"/>
    </location>
    <ligand>
        <name>FAD</name>
        <dbReference type="ChEBI" id="CHEBI:57692"/>
    </ligand>
</feature>
<dbReference type="GO" id="GO:0050660">
    <property type="term" value="F:flavin adenine dinucleotide binding"/>
    <property type="evidence" value="ECO:0007669"/>
    <property type="project" value="InterPro"/>
</dbReference>
<dbReference type="Proteomes" id="UP000218811">
    <property type="component" value="Unassembled WGS sequence"/>
</dbReference>
<evidence type="ECO:0000256" key="9">
    <source>
        <dbReference type="RuleBase" id="RU003968"/>
    </source>
</evidence>
<dbReference type="SUPFAM" id="SSF51905">
    <property type="entry name" value="FAD/NAD(P)-binding domain"/>
    <property type="match status" value="1"/>
</dbReference>
<protein>
    <submittedName>
        <fullName evidence="12">GMC oxidoreductase</fullName>
    </submittedName>
</protein>
<feature type="binding site" evidence="8">
    <location>
        <position position="246"/>
    </location>
    <ligand>
        <name>FAD</name>
        <dbReference type="ChEBI" id="CHEBI:57692"/>
    </ligand>
</feature>
<dbReference type="InterPro" id="IPR007867">
    <property type="entry name" value="GMC_OxRtase_C"/>
</dbReference>
<evidence type="ECO:0000256" key="4">
    <source>
        <dbReference type="ARBA" id="ARBA00022729"/>
    </source>
</evidence>
<keyword evidence="3 9" id="KW-0285">Flavoprotein</keyword>
<evidence type="ECO:0000256" key="7">
    <source>
        <dbReference type="PIRSR" id="PIRSR000137-1"/>
    </source>
</evidence>
<dbReference type="STRING" id="742152.A0A2H3JE97"/>
<organism evidence="12 13">
    <name type="scientific">Wolfiporia cocos (strain MD-104)</name>
    <name type="common">Brown rot fungus</name>
    <dbReference type="NCBI Taxonomy" id="742152"/>
    <lineage>
        <taxon>Eukaryota</taxon>
        <taxon>Fungi</taxon>
        <taxon>Dikarya</taxon>
        <taxon>Basidiomycota</taxon>
        <taxon>Agaricomycotina</taxon>
        <taxon>Agaricomycetes</taxon>
        <taxon>Polyporales</taxon>
        <taxon>Phaeolaceae</taxon>
        <taxon>Wolfiporia</taxon>
    </lineage>
</organism>
<dbReference type="PROSITE" id="PS00623">
    <property type="entry name" value="GMC_OXRED_1"/>
    <property type="match status" value="1"/>
</dbReference>
<dbReference type="InterPro" id="IPR012132">
    <property type="entry name" value="GMC_OxRdtase"/>
</dbReference>
<feature type="binding site" evidence="8">
    <location>
        <begin position="536"/>
        <end position="537"/>
    </location>
    <ligand>
        <name>FAD</name>
        <dbReference type="ChEBI" id="CHEBI:57692"/>
    </ligand>
</feature>
<dbReference type="Pfam" id="PF00732">
    <property type="entry name" value="GMC_oxred_N"/>
    <property type="match status" value="1"/>
</dbReference>
<dbReference type="EMBL" id="KB467909">
    <property type="protein sequence ID" value="PCH37059.1"/>
    <property type="molecule type" value="Genomic_DNA"/>
</dbReference>
<dbReference type="PANTHER" id="PTHR11552:SF201">
    <property type="entry name" value="GLUCOSE-METHANOL-CHOLINE OXIDOREDUCTASE N-TERMINAL DOMAIN-CONTAINING PROTEIN"/>
    <property type="match status" value="1"/>
</dbReference>
<dbReference type="PIRSF" id="PIRSF000137">
    <property type="entry name" value="Alcohol_oxidase"/>
    <property type="match status" value="1"/>
</dbReference>
<evidence type="ECO:0000256" key="3">
    <source>
        <dbReference type="ARBA" id="ARBA00022630"/>
    </source>
</evidence>
<dbReference type="InterPro" id="IPR036188">
    <property type="entry name" value="FAD/NAD-bd_sf"/>
</dbReference>